<dbReference type="Gramene" id="C.cajan_42972.t">
    <property type="protein sequence ID" value="C.cajan_42972.t"/>
    <property type="gene ID" value="C.cajan_42972"/>
</dbReference>
<proteinExistence type="predicted"/>
<dbReference type="InterPro" id="IPR036397">
    <property type="entry name" value="RNaseH_sf"/>
</dbReference>
<keyword evidence="3" id="KW-1185">Reference proteome</keyword>
<organism evidence="2 3">
    <name type="scientific">Cajanus cajan</name>
    <name type="common">Pigeon pea</name>
    <name type="synonym">Cajanus indicus</name>
    <dbReference type="NCBI Taxonomy" id="3821"/>
    <lineage>
        <taxon>Eukaryota</taxon>
        <taxon>Viridiplantae</taxon>
        <taxon>Streptophyta</taxon>
        <taxon>Embryophyta</taxon>
        <taxon>Tracheophyta</taxon>
        <taxon>Spermatophyta</taxon>
        <taxon>Magnoliopsida</taxon>
        <taxon>eudicotyledons</taxon>
        <taxon>Gunneridae</taxon>
        <taxon>Pentapetalae</taxon>
        <taxon>rosids</taxon>
        <taxon>fabids</taxon>
        <taxon>Fabales</taxon>
        <taxon>Fabaceae</taxon>
        <taxon>Papilionoideae</taxon>
        <taxon>50 kb inversion clade</taxon>
        <taxon>NPAAA clade</taxon>
        <taxon>indigoferoid/millettioid clade</taxon>
        <taxon>Phaseoleae</taxon>
        <taxon>Cajanus</taxon>
    </lineage>
</organism>
<name>A0A151QZQ1_CAJCA</name>
<dbReference type="SUPFAM" id="SSF53098">
    <property type="entry name" value="Ribonuclease H-like"/>
    <property type="match status" value="1"/>
</dbReference>
<dbReference type="PANTHER" id="PTHR42648">
    <property type="entry name" value="TRANSPOSASE, PUTATIVE-RELATED"/>
    <property type="match status" value="1"/>
</dbReference>
<dbReference type="InterPro" id="IPR039537">
    <property type="entry name" value="Retrotran_Ty1/copia-like"/>
</dbReference>
<dbReference type="Proteomes" id="UP000075243">
    <property type="component" value="Unassembled WGS sequence"/>
</dbReference>
<protein>
    <submittedName>
        <fullName evidence="2">Retrovirus-related Pol polyprotein from transposon TNT 1-94</fullName>
    </submittedName>
</protein>
<dbReference type="AlphaFoldDB" id="A0A151QZQ1"/>
<dbReference type="InterPro" id="IPR001584">
    <property type="entry name" value="Integrase_cat-core"/>
</dbReference>
<accession>A0A151QZQ1</accession>
<evidence type="ECO:0000313" key="2">
    <source>
        <dbReference type="EMBL" id="KYP35838.1"/>
    </source>
</evidence>
<dbReference type="OMA" id="HINIKFR"/>
<dbReference type="GO" id="GO:0015074">
    <property type="term" value="P:DNA integration"/>
    <property type="evidence" value="ECO:0007669"/>
    <property type="project" value="InterPro"/>
</dbReference>
<dbReference type="PROSITE" id="PS50994">
    <property type="entry name" value="INTEGRASE"/>
    <property type="match status" value="1"/>
</dbReference>
<feature type="domain" description="Integrase catalytic" evidence="1">
    <location>
        <begin position="1"/>
        <end position="171"/>
    </location>
</feature>
<dbReference type="Gene3D" id="3.30.420.10">
    <property type="entry name" value="Ribonuclease H-like superfamily/Ribonuclease H"/>
    <property type="match status" value="1"/>
</dbReference>
<reference evidence="2" key="1">
    <citation type="journal article" date="2012" name="Nat. Biotechnol.">
        <title>Draft genome sequence of pigeonpea (Cajanus cajan), an orphan legume crop of resource-poor farmers.</title>
        <authorList>
            <person name="Varshney R.K."/>
            <person name="Chen W."/>
            <person name="Li Y."/>
            <person name="Bharti A.K."/>
            <person name="Saxena R.K."/>
            <person name="Schlueter J.A."/>
            <person name="Donoghue M.T."/>
            <person name="Azam S."/>
            <person name="Fan G."/>
            <person name="Whaley A.M."/>
            <person name="Farmer A.D."/>
            <person name="Sheridan J."/>
            <person name="Iwata A."/>
            <person name="Tuteja R."/>
            <person name="Penmetsa R.V."/>
            <person name="Wu W."/>
            <person name="Upadhyaya H.D."/>
            <person name="Yang S.P."/>
            <person name="Shah T."/>
            <person name="Saxena K.B."/>
            <person name="Michael T."/>
            <person name="McCombie W.R."/>
            <person name="Yang B."/>
            <person name="Zhang G."/>
            <person name="Yang H."/>
            <person name="Wang J."/>
            <person name="Spillane C."/>
            <person name="Cook D.R."/>
            <person name="May G.D."/>
            <person name="Xu X."/>
            <person name="Jackson S.A."/>
        </authorList>
    </citation>
    <scope>NUCLEOTIDE SEQUENCE [LARGE SCALE GENOMIC DNA]</scope>
</reference>
<evidence type="ECO:0000259" key="1">
    <source>
        <dbReference type="PROSITE" id="PS50994"/>
    </source>
</evidence>
<dbReference type="InterPro" id="IPR012337">
    <property type="entry name" value="RNaseH-like_sf"/>
</dbReference>
<sequence>MHTDICGSFDINSFGKEKYFIIFINDYSRYGYVYLLLEKSQAVGALEIYLDEVERKLDKRVKVVRSHRGGEYYGRYNETGQYPCPFAKILQKRGICAQCTMSSTPQQNGVSKRRNRTLMDIVRSMLSNSTLPIYLLMYALKIAMYLLNGYMFYCPNNSIVETGNARFIENGEVSGSTIPQKVEVKEVKMQVPLTYASSNKVSVLLTVVSNNNEEEQDNNGTKCYMLTYRRPNHLKVIGYSDFDFARCVDSKRKNDKYSKGAKHMKLKYFVVKEKVHKQRVSIEHISTNLMIADPLTKGLLPKTFIEHVKNMGIIVTNDC</sequence>
<dbReference type="GO" id="GO:0003676">
    <property type="term" value="F:nucleic acid binding"/>
    <property type="evidence" value="ECO:0007669"/>
    <property type="project" value="InterPro"/>
</dbReference>
<evidence type="ECO:0000313" key="3">
    <source>
        <dbReference type="Proteomes" id="UP000075243"/>
    </source>
</evidence>
<dbReference type="EMBL" id="KQ484307">
    <property type="protein sequence ID" value="KYP35838.1"/>
    <property type="molecule type" value="Genomic_DNA"/>
</dbReference>
<dbReference type="STRING" id="3821.A0A151QZQ1"/>
<gene>
    <name evidence="2" type="ORF">KK1_043093</name>
</gene>
<dbReference type="PANTHER" id="PTHR42648:SF28">
    <property type="entry name" value="TRANSPOSON-ENCODED PROTEIN WITH RIBONUCLEASE H-LIKE AND RETROVIRUS ZINC FINGER-LIKE DOMAINS"/>
    <property type="match status" value="1"/>
</dbReference>